<dbReference type="InterPro" id="IPR041710">
    <property type="entry name" value="HPS/KGPDC"/>
</dbReference>
<dbReference type="OrthoDB" id="15246at2157"/>
<dbReference type="PANTHER" id="PTHR35039:SF3">
    <property type="entry name" value="3-KETO-L-GULONATE-6-PHOSPHATE DECARBOXYLASE SGBH-RELATED"/>
    <property type="match status" value="1"/>
</dbReference>
<proteinExistence type="predicted"/>
<reference evidence="4 5" key="1">
    <citation type="journal article" date="2006" name="Science">
        <title>Genome of rice cluster I archaea -- the key methane producers in the rice rhizosphere.</title>
        <authorList>
            <person name="Erkel C."/>
            <person name="Kube M."/>
            <person name="Reinhardt R."/>
            <person name="Liesack W."/>
        </authorList>
    </citation>
    <scope>NUCLEOTIDE SEQUENCE [LARGE SCALE GENOMIC DNA]</scope>
    <source>
        <strain evidence="5">DSM 22066 / NBRC 105507 / MRE50</strain>
    </source>
</reference>
<dbReference type="Pfam" id="PF03737">
    <property type="entry name" value="RraA-like"/>
    <property type="match status" value="1"/>
</dbReference>
<sequence length="426" mass="45633">MRPILQVALDEIELRRAVEIAREAIAGGADYLEAGTPLIKSEGMNAVRTLKKEFRDHVIVADMKTMDTGAAEVEMAAKAGAGIVSILGASHDSTIEDALRSARKYGVKLAADLINVPDPVGRAVRLQEIGVDILGVHVGIDQQMVGQDPIEVLKAVREAVSIPIAAAGGLDARSAAAAASLGAEIVIVGGNIIRSKDVTGAARTVRQALDSMGPVEIVKKSLDEEIRELFMQVSTPNISDAMHRAPAMKDIKPMYEGIKIAGKAVTVQNFPGDWARPVEASDVAQPGEIIVINNFSKDVAPWGELASHGAMQKGIAGVVIDGAIRDIDEIRRIRFPSFASAIVPNAGDPKGFGEINAEIVCGGLTVRPGDWIIGDDNGVMVVPKERAYEVARRALEVKKNEDRVRVEIERGHTLAEVMDLYKWEKK</sequence>
<dbReference type="Proteomes" id="UP000000663">
    <property type="component" value="Chromosome"/>
</dbReference>
<dbReference type="SMART" id="SM00934">
    <property type="entry name" value="OMPdecase"/>
    <property type="match status" value="1"/>
</dbReference>
<organism evidence="4 5">
    <name type="scientific">Methanocella arvoryzae (strain DSM 22066 / NBRC 105507 / MRE50)</name>
    <dbReference type="NCBI Taxonomy" id="351160"/>
    <lineage>
        <taxon>Archaea</taxon>
        <taxon>Methanobacteriati</taxon>
        <taxon>Methanobacteriota</taxon>
        <taxon>Stenosarchaea group</taxon>
        <taxon>Methanomicrobia</taxon>
        <taxon>Methanocellales</taxon>
        <taxon>Methanocellaceae</taxon>
        <taxon>Methanocella</taxon>
    </lineage>
</organism>
<dbReference type="AlphaFoldDB" id="Q0W4D7"/>
<dbReference type="NCBIfam" id="NF005442">
    <property type="entry name" value="PRK07028.1"/>
    <property type="match status" value="1"/>
</dbReference>
<dbReference type="PIRSF" id="PIRSF037137">
    <property type="entry name" value="HPS_DMK_prd"/>
    <property type="match status" value="1"/>
</dbReference>
<dbReference type="InterPro" id="IPR013785">
    <property type="entry name" value="Aldolase_TIM"/>
</dbReference>
<dbReference type="CDD" id="cd04726">
    <property type="entry name" value="KGPDC_HPS"/>
    <property type="match status" value="1"/>
</dbReference>
<dbReference type="eggNOG" id="arCOG00053">
    <property type="taxonomic scope" value="Archaea"/>
</dbReference>
<evidence type="ECO:0000313" key="5">
    <source>
        <dbReference type="Proteomes" id="UP000000663"/>
    </source>
</evidence>
<dbReference type="InterPro" id="IPR011060">
    <property type="entry name" value="RibuloseP-bd_barrel"/>
</dbReference>
<dbReference type="CDD" id="cd16841">
    <property type="entry name" value="RraA_family"/>
    <property type="match status" value="1"/>
</dbReference>
<dbReference type="GO" id="GO:0033982">
    <property type="term" value="F:3-dehydro-L-gulonate-6-phosphate decarboxylase activity"/>
    <property type="evidence" value="ECO:0007669"/>
    <property type="project" value="TreeGrafter"/>
</dbReference>
<protein>
    <recommendedName>
        <fullName evidence="3">Orotidine 5'-phosphate decarboxylase domain-containing protein</fullName>
    </recommendedName>
</protein>
<evidence type="ECO:0000256" key="2">
    <source>
        <dbReference type="ARBA" id="ARBA00023277"/>
    </source>
</evidence>
<dbReference type="GeneID" id="5144786"/>
<name>Q0W4D7_METAR</name>
<gene>
    <name evidence="4" type="ORF">RCIX1492</name>
</gene>
<dbReference type="SUPFAM" id="SSF89562">
    <property type="entry name" value="RraA-like"/>
    <property type="match status" value="1"/>
</dbReference>
<dbReference type="KEGG" id="rci:RCIX1492"/>
<evidence type="ECO:0000259" key="3">
    <source>
        <dbReference type="SMART" id="SM00934"/>
    </source>
</evidence>
<dbReference type="InterPro" id="IPR001754">
    <property type="entry name" value="OMPdeCOase_dom"/>
</dbReference>
<dbReference type="InterPro" id="IPR017120">
    <property type="entry name" value="Bifunct_HPS/DMK_prd"/>
</dbReference>
<dbReference type="InterPro" id="IPR005493">
    <property type="entry name" value="RraA/RraA-like"/>
</dbReference>
<keyword evidence="2" id="KW-0119">Carbohydrate metabolism</keyword>
<dbReference type="GO" id="GO:0019854">
    <property type="term" value="P:L-ascorbic acid catabolic process"/>
    <property type="evidence" value="ECO:0007669"/>
    <property type="project" value="TreeGrafter"/>
</dbReference>
<dbReference type="Gene3D" id="3.20.20.70">
    <property type="entry name" value="Aldolase class I"/>
    <property type="match status" value="1"/>
</dbReference>
<evidence type="ECO:0000256" key="1">
    <source>
        <dbReference type="ARBA" id="ARBA00023239"/>
    </source>
</evidence>
<dbReference type="EMBL" id="AM114193">
    <property type="protein sequence ID" value="CAJ36756.1"/>
    <property type="molecule type" value="Genomic_DNA"/>
</dbReference>
<dbReference type="GO" id="GO:0004590">
    <property type="term" value="F:orotidine-5'-phosphate decarboxylase activity"/>
    <property type="evidence" value="ECO:0007669"/>
    <property type="project" value="InterPro"/>
</dbReference>
<accession>Q0W4D7</accession>
<feature type="domain" description="Orotidine 5'-phosphate decarboxylase" evidence="3">
    <location>
        <begin position="4"/>
        <end position="205"/>
    </location>
</feature>
<dbReference type="SUPFAM" id="SSF51366">
    <property type="entry name" value="Ribulose-phoshate binding barrel"/>
    <property type="match status" value="1"/>
</dbReference>
<dbReference type="Pfam" id="PF00215">
    <property type="entry name" value="OMPdecase"/>
    <property type="match status" value="1"/>
</dbReference>
<dbReference type="PATRIC" id="fig|351160.9.peg.1519"/>
<keyword evidence="5" id="KW-1185">Reference proteome</keyword>
<evidence type="ECO:0000313" key="4">
    <source>
        <dbReference type="EMBL" id="CAJ36756.1"/>
    </source>
</evidence>
<dbReference type="RefSeq" id="WP_012035800.1">
    <property type="nucleotide sequence ID" value="NC_009464.1"/>
</dbReference>
<keyword evidence="1" id="KW-0456">Lyase</keyword>
<dbReference type="PANTHER" id="PTHR35039">
    <property type="entry name" value="3-KETO-L-GULONATE-6-PHOSPHATE DECARBOXYLASE SGBH-RELATED"/>
    <property type="match status" value="1"/>
</dbReference>
<dbReference type="InterPro" id="IPR036704">
    <property type="entry name" value="RraA/RraA-like_sf"/>
</dbReference>
<dbReference type="Gene3D" id="3.50.30.40">
    <property type="entry name" value="Ribonuclease E inhibitor RraA/RraA-like"/>
    <property type="match status" value="1"/>
</dbReference>
<dbReference type="GO" id="GO:0006207">
    <property type="term" value="P:'de novo' pyrimidine nucleobase biosynthetic process"/>
    <property type="evidence" value="ECO:0007669"/>
    <property type="project" value="InterPro"/>
</dbReference>
<dbReference type="STRING" id="351160.RCIX1492"/>